<dbReference type="OrthoDB" id="3364132at2759"/>
<dbReference type="PANTHER" id="PTHR36223">
    <property type="entry name" value="BETA-LACTAMASE-TYPE TRANSPEPTIDASE FOLD DOMAIN CONTAINING PROTEIN"/>
    <property type="match status" value="1"/>
</dbReference>
<dbReference type="EMBL" id="JAACJP010000052">
    <property type="protein sequence ID" value="KAF5370435.1"/>
    <property type="molecule type" value="Genomic_DNA"/>
</dbReference>
<reference evidence="3 4" key="1">
    <citation type="journal article" date="2020" name="ISME J.">
        <title>Uncovering the hidden diversity of litter-decomposition mechanisms in mushroom-forming fungi.</title>
        <authorList>
            <person name="Floudas D."/>
            <person name="Bentzer J."/>
            <person name="Ahren D."/>
            <person name="Johansson T."/>
            <person name="Persson P."/>
            <person name="Tunlid A."/>
        </authorList>
    </citation>
    <scope>NUCLEOTIDE SEQUENCE [LARGE SCALE GENOMIC DNA]</scope>
    <source>
        <strain evidence="3 4">CBS 661.87</strain>
    </source>
</reference>
<dbReference type="Pfam" id="PF25534">
    <property type="entry name" value="DUF7918"/>
    <property type="match status" value="1"/>
</dbReference>
<feature type="compositionally biased region" description="Basic and acidic residues" evidence="1">
    <location>
        <begin position="264"/>
        <end position="275"/>
    </location>
</feature>
<feature type="domain" description="DUF7918" evidence="2">
    <location>
        <begin position="31"/>
        <end position="208"/>
    </location>
</feature>
<evidence type="ECO:0000313" key="4">
    <source>
        <dbReference type="Proteomes" id="UP000565441"/>
    </source>
</evidence>
<accession>A0A8H5GT54</accession>
<evidence type="ECO:0000313" key="3">
    <source>
        <dbReference type="EMBL" id="KAF5370435.1"/>
    </source>
</evidence>
<feature type="region of interest" description="Disordered" evidence="1">
    <location>
        <begin position="257"/>
        <end position="292"/>
    </location>
</feature>
<protein>
    <recommendedName>
        <fullName evidence="2">DUF7918 domain-containing protein</fullName>
    </recommendedName>
</protein>
<dbReference type="AlphaFoldDB" id="A0A8H5GT54"/>
<sequence length="292" mass="33033">MRMQLNNFAAWVCIDKVEQPQHAIEIQADGQVATCWMASEVGKNFSVHWQDLRRSYSSIGSVYLDGLSSNSGKLLHGSNLARGDASISQNGYRTSSTSKRPFVFAKLELTDDDQYLHNATSPELGEIKLVIERCEVAGKARNRGLRPFVEPEKIHERSKKAFGHRCKLGPETRSVSMYHTRTKSRRKVATFVFKYRPLAHLQANGIVPIDKERKRAAPIGDVMDLTLEDCDDDGEFEAAQRIAALKEELVTLERQRNERRKRVKLEPKAEVKEEPGMTQRGAPQLVEVIDLT</sequence>
<comment type="caution">
    <text evidence="3">The sequence shown here is derived from an EMBL/GenBank/DDBJ whole genome shotgun (WGS) entry which is preliminary data.</text>
</comment>
<organism evidence="3 4">
    <name type="scientific">Tricholomella constricta</name>
    <dbReference type="NCBI Taxonomy" id="117010"/>
    <lineage>
        <taxon>Eukaryota</taxon>
        <taxon>Fungi</taxon>
        <taxon>Dikarya</taxon>
        <taxon>Basidiomycota</taxon>
        <taxon>Agaricomycotina</taxon>
        <taxon>Agaricomycetes</taxon>
        <taxon>Agaricomycetidae</taxon>
        <taxon>Agaricales</taxon>
        <taxon>Tricholomatineae</taxon>
        <taxon>Lyophyllaceae</taxon>
        <taxon>Tricholomella</taxon>
    </lineage>
</organism>
<evidence type="ECO:0000259" key="2">
    <source>
        <dbReference type="Pfam" id="PF25534"/>
    </source>
</evidence>
<keyword evidence="4" id="KW-1185">Reference proteome</keyword>
<proteinExistence type="predicted"/>
<dbReference type="InterPro" id="IPR057678">
    <property type="entry name" value="DUF7918"/>
</dbReference>
<dbReference type="PANTHER" id="PTHR36223:SF1">
    <property type="entry name" value="TRANSCRIPTION ELONGATION FACTOR EAF N-TERMINAL DOMAIN-CONTAINING PROTEIN"/>
    <property type="match status" value="1"/>
</dbReference>
<name>A0A8H5GT54_9AGAR</name>
<gene>
    <name evidence="3" type="ORF">D9615_009733</name>
</gene>
<evidence type="ECO:0000256" key="1">
    <source>
        <dbReference type="SAM" id="MobiDB-lite"/>
    </source>
</evidence>
<dbReference type="Proteomes" id="UP000565441">
    <property type="component" value="Unassembled WGS sequence"/>
</dbReference>